<comment type="caution">
    <text evidence="2">The sequence shown here is derived from an EMBL/GenBank/DDBJ whole genome shotgun (WGS) entry which is preliminary data.</text>
</comment>
<proteinExistence type="predicted"/>
<dbReference type="EMBL" id="CAJNOM010000164">
    <property type="protein sequence ID" value="CAF1166499.1"/>
    <property type="molecule type" value="Genomic_DNA"/>
</dbReference>
<evidence type="ECO:0000313" key="4">
    <source>
        <dbReference type="Proteomes" id="UP000663832"/>
    </source>
</evidence>
<dbReference type="EMBL" id="CAJNOI010000098">
    <property type="protein sequence ID" value="CAF1055003.1"/>
    <property type="molecule type" value="Genomic_DNA"/>
</dbReference>
<protein>
    <submittedName>
        <fullName evidence="2">Uncharacterized protein</fullName>
    </submittedName>
</protein>
<gene>
    <name evidence="1" type="ORF">BJG266_LOCUS18833</name>
    <name evidence="2" type="ORF">QVE165_LOCUS23867</name>
    <name evidence="3" type="ORF">QVE165_LOCUS34054</name>
</gene>
<organism evidence="2 4">
    <name type="scientific">Adineta steineri</name>
    <dbReference type="NCBI Taxonomy" id="433720"/>
    <lineage>
        <taxon>Eukaryota</taxon>
        <taxon>Metazoa</taxon>
        <taxon>Spiralia</taxon>
        <taxon>Gnathifera</taxon>
        <taxon>Rotifera</taxon>
        <taxon>Eurotatoria</taxon>
        <taxon>Bdelloidea</taxon>
        <taxon>Adinetida</taxon>
        <taxon>Adinetidae</taxon>
        <taxon>Adineta</taxon>
    </lineage>
</organism>
<reference evidence="2" key="1">
    <citation type="submission" date="2021-02" db="EMBL/GenBank/DDBJ databases">
        <authorList>
            <person name="Nowell W R."/>
        </authorList>
    </citation>
    <scope>NUCLEOTIDE SEQUENCE</scope>
</reference>
<keyword evidence="4" id="KW-1185">Reference proteome</keyword>
<dbReference type="Proteomes" id="UP000663877">
    <property type="component" value="Unassembled WGS sequence"/>
</dbReference>
<dbReference type="Proteomes" id="UP000663832">
    <property type="component" value="Unassembled WGS sequence"/>
</dbReference>
<accession>A0A814U356</accession>
<evidence type="ECO:0000313" key="3">
    <source>
        <dbReference type="EMBL" id="CAF1352139.1"/>
    </source>
</evidence>
<dbReference type="AlphaFoldDB" id="A0A814U356"/>
<dbReference type="EMBL" id="CAJNOM010000317">
    <property type="protein sequence ID" value="CAF1352139.1"/>
    <property type="molecule type" value="Genomic_DNA"/>
</dbReference>
<sequence length="85" mass="9854">MPELIEHLLSIDEVNATLNALRPDSHEIDYRQYYALKDNQSLVCLPLLMAFQASINLSDDFPWYRCTISSVPQNNIIYIPWTPTI</sequence>
<evidence type="ECO:0000313" key="1">
    <source>
        <dbReference type="EMBL" id="CAF1055003.1"/>
    </source>
</evidence>
<evidence type="ECO:0000313" key="2">
    <source>
        <dbReference type="EMBL" id="CAF1166499.1"/>
    </source>
</evidence>
<name>A0A814U356_9BILA</name>